<evidence type="ECO:0000256" key="1">
    <source>
        <dbReference type="ARBA" id="ARBA00022443"/>
    </source>
</evidence>
<name>A0A5A9NY48_9TELE</name>
<dbReference type="InterPro" id="IPR036034">
    <property type="entry name" value="PDZ_sf"/>
</dbReference>
<dbReference type="AlphaFoldDB" id="A0A5A9NY48"/>
<keyword evidence="5" id="KW-1185">Reference proteome</keyword>
<proteinExistence type="predicted"/>
<protein>
    <submittedName>
        <fullName evidence="4">SH3 and multiple ankyrin repeat domains protein 2</fullName>
    </submittedName>
</protein>
<dbReference type="Pfam" id="PF07653">
    <property type="entry name" value="SH3_2"/>
    <property type="match status" value="1"/>
</dbReference>
<evidence type="ECO:0000313" key="5">
    <source>
        <dbReference type="Proteomes" id="UP000324632"/>
    </source>
</evidence>
<reference evidence="4 5" key="1">
    <citation type="journal article" date="2019" name="Mol. Ecol. Resour.">
        <title>Chromosome-level genome assembly of Triplophysa tibetana, a fish adapted to the harsh high-altitude environment of the Tibetan Plateau.</title>
        <authorList>
            <person name="Yang X."/>
            <person name="Liu H."/>
            <person name="Ma Z."/>
            <person name="Zou Y."/>
            <person name="Zou M."/>
            <person name="Mao Y."/>
            <person name="Li X."/>
            <person name="Wang H."/>
            <person name="Chen T."/>
            <person name="Wang W."/>
            <person name="Yang R."/>
        </authorList>
    </citation>
    <scope>NUCLEOTIDE SEQUENCE [LARGE SCALE GENOMIC DNA]</scope>
    <source>
        <strain evidence="4">TTIB1903HZAU</strain>
        <tissue evidence="4">Muscle</tissue>
    </source>
</reference>
<dbReference type="GO" id="GO:0043197">
    <property type="term" value="C:dendritic spine"/>
    <property type="evidence" value="ECO:0007669"/>
    <property type="project" value="TreeGrafter"/>
</dbReference>
<feature type="domain" description="SH3" evidence="3">
    <location>
        <begin position="38"/>
        <end position="97"/>
    </location>
</feature>
<dbReference type="InterPro" id="IPR036028">
    <property type="entry name" value="SH3-like_dom_sf"/>
</dbReference>
<dbReference type="PROSITE" id="PS50002">
    <property type="entry name" value="SH3"/>
    <property type="match status" value="1"/>
</dbReference>
<accession>A0A5A9NY48</accession>
<organism evidence="4 5">
    <name type="scientific">Triplophysa tibetana</name>
    <dbReference type="NCBI Taxonomy" id="1572043"/>
    <lineage>
        <taxon>Eukaryota</taxon>
        <taxon>Metazoa</taxon>
        <taxon>Chordata</taxon>
        <taxon>Craniata</taxon>
        <taxon>Vertebrata</taxon>
        <taxon>Euteleostomi</taxon>
        <taxon>Actinopterygii</taxon>
        <taxon>Neopterygii</taxon>
        <taxon>Teleostei</taxon>
        <taxon>Ostariophysi</taxon>
        <taxon>Cypriniformes</taxon>
        <taxon>Nemacheilidae</taxon>
        <taxon>Triplophysa</taxon>
    </lineage>
</organism>
<dbReference type="SMART" id="SM00326">
    <property type="entry name" value="SH3"/>
    <property type="match status" value="1"/>
</dbReference>
<dbReference type="Gene3D" id="2.30.42.10">
    <property type="match status" value="1"/>
</dbReference>
<comment type="caution">
    <text evidence="4">The sequence shown here is derived from an EMBL/GenBank/DDBJ whole genome shotgun (WGS) entry which is preliminary data.</text>
</comment>
<dbReference type="InterPro" id="IPR051569">
    <property type="entry name" value="SHANK"/>
</dbReference>
<dbReference type="GO" id="GO:0030160">
    <property type="term" value="F:synaptic receptor adaptor activity"/>
    <property type="evidence" value="ECO:0007669"/>
    <property type="project" value="TreeGrafter"/>
</dbReference>
<dbReference type="PANTHER" id="PTHR24135">
    <property type="entry name" value="SH3 AND MULTIPLE ANKYRIN REPEAT DOMAINS PROTEIN"/>
    <property type="match status" value="1"/>
</dbReference>
<dbReference type="PANTHER" id="PTHR24135:SF17">
    <property type="entry name" value="SH3 AND MULTIPLE ANKYRIN REPEAT DOMAINS PROTEIN 2"/>
    <property type="match status" value="1"/>
</dbReference>
<dbReference type="EMBL" id="SOYY01000011">
    <property type="protein sequence ID" value="KAA0714543.1"/>
    <property type="molecule type" value="Genomic_DNA"/>
</dbReference>
<dbReference type="InterPro" id="IPR001452">
    <property type="entry name" value="SH3_domain"/>
</dbReference>
<dbReference type="Gene3D" id="2.30.30.40">
    <property type="entry name" value="SH3 Domains"/>
    <property type="match status" value="1"/>
</dbReference>
<dbReference type="SUPFAM" id="SSF50044">
    <property type="entry name" value="SH3-domain"/>
    <property type="match status" value="1"/>
</dbReference>
<evidence type="ECO:0000313" key="4">
    <source>
        <dbReference type="EMBL" id="KAA0714543.1"/>
    </source>
</evidence>
<sequence length="195" mass="22002">MLSTNFSHGITYTAVACENNNGGARANCRINCQSSRRKLGRQFVAIQPYLPKADGEISLHKNDKVKVLSVGEGGYWEGSCRGHVGWFPARCVEEFPVQADKGRLQNRTECNGRKKLFRHFTVGSYDSFDAFSDFVTEQKTVILHKKENEGFGFVLRGAKVDREDKALYWDPLQELFAYYNASEKAQCGPFNVDLS</sequence>
<dbReference type="Proteomes" id="UP000324632">
    <property type="component" value="Chromosome 11"/>
</dbReference>
<dbReference type="GO" id="GO:0035255">
    <property type="term" value="F:ionotropic glutamate receptor binding"/>
    <property type="evidence" value="ECO:0007669"/>
    <property type="project" value="TreeGrafter"/>
</dbReference>
<evidence type="ECO:0000259" key="3">
    <source>
        <dbReference type="PROSITE" id="PS50002"/>
    </source>
</evidence>
<evidence type="ECO:0000256" key="2">
    <source>
        <dbReference type="PROSITE-ProRule" id="PRU00192"/>
    </source>
</evidence>
<dbReference type="GO" id="GO:0045211">
    <property type="term" value="C:postsynaptic membrane"/>
    <property type="evidence" value="ECO:0007669"/>
    <property type="project" value="TreeGrafter"/>
</dbReference>
<keyword evidence="1 2" id="KW-0728">SH3 domain</keyword>
<dbReference type="GO" id="GO:0014069">
    <property type="term" value="C:postsynaptic density"/>
    <property type="evidence" value="ECO:0007669"/>
    <property type="project" value="TreeGrafter"/>
</dbReference>
<gene>
    <name evidence="4" type="ORF">E1301_Tti017589</name>
</gene>